<dbReference type="InterPro" id="IPR051637">
    <property type="entry name" value="Ank_repeat_dom-contain_49"/>
</dbReference>
<dbReference type="PANTHER" id="PTHR24180:SF45">
    <property type="entry name" value="POLY [ADP-RIBOSE] POLYMERASE TANKYRASE"/>
    <property type="match status" value="1"/>
</dbReference>
<dbReference type="SUPFAM" id="SSF48403">
    <property type="entry name" value="Ankyrin repeat"/>
    <property type="match status" value="1"/>
</dbReference>
<accession>A0A7H9FCR4</accession>
<dbReference type="AlphaFoldDB" id="A0A7H9FCR4"/>
<dbReference type="RefSeq" id="WP_002875492.1">
    <property type="nucleotide sequence ID" value="NZ_CP054135.1"/>
</dbReference>
<dbReference type="InterPro" id="IPR036770">
    <property type="entry name" value="Ankyrin_rpt-contain_sf"/>
</dbReference>
<evidence type="ECO:0000256" key="2">
    <source>
        <dbReference type="ARBA" id="ARBA00023043"/>
    </source>
</evidence>
<dbReference type="Gene3D" id="1.25.40.20">
    <property type="entry name" value="Ankyrin repeat-containing domain"/>
    <property type="match status" value="1"/>
</dbReference>
<evidence type="ECO:0000256" key="1">
    <source>
        <dbReference type="ARBA" id="ARBA00022737"/>
    </source>
</evidence>
<dbReference type="GeneID" id="49599739"/>
<dbReference type="Proteomes" id="UP000510746">
    <property type="component" value="Chromosome"/>
</dbReference>
<reference evidence="3 4" key="1">
    <citation type="submission" date="2020-05" db="EMBL/GenBank/DDBJ databases">
        <title>A novel sialic acid binding adhesin present in multiple species contributes to the pathogenesis of Infective endocarditis.</title>
        <authorList>
            <person name="Gaytan M.O."/>
            <person name="Singh A.K."/>
            <person name="Woodiga S.A."/>
            <person name="Patel S.A."/>
            <person name="Ann S.-S."/>
            <person name="Vera Ponce de Leon A."/>
            <person name="McGrath S."/>
            <person name="Miller A."/>
            <person name="Bush J."/>
            <person name="van der Linden M."/>
            <person name="Magrini V."/>
            <person name="Wilson R.K."/>
            <person name="Kitten T."/>
            <person name="King S.J."/>
        </authorList>
    </citation>
    <scope>NUCLEOTIDE SEQUENCE [LARGE SCALE GENOMIC DNA]</scope>
    <source>
        <strain evidence="3 4">ATCC 10557</strain>
    </source>
</reference>
<keyword evidence="1" id="KW-0677">Repeat</keyword>
<dbReference type="InterPro" id="IPR002110">
    <property type="entry name" value="Ankyrin_rpt"/>
</dbReference>
<dbReference type="EMBL" id="CP054135">
    <property type="protein sequence ID" value="QLL95788.1"/>
    <property type="molecule type" value="Genomic_DNA"/>
</dbReference>
<dbReference type="Pfam" id="PF13637">
    <property type="entry name" value="Ank_4"/>
    <property type="match status" value="1"/>
</dbReference>
<name>A0A7H9FCR4_STROR</name>
<evidence type="ECO:0000313" key="4">
    <source>
        <dbReference type="Proteomes" id="UP000510746"/>
    </source>
</evidence>
<organism evidence="3 4">
    <name type="scientific">Streptococcus oralis subsp. oralis</name>
    <dbReference type="NCBI Taxonomy" id="1891914"/>
    <lineage>
        <taxon>Bacteria</taxon>
        <taxon>Bacillati</taxon>
        <taxon>Bacillota</taxon>
        <taxon>Bacilli</taxon>
        <taxon>Lactobacillales</taxon>
        <taxon>Streptococcaceae</taxon>
        <taxon>Streptococcus</taxon>
    </lineage>
</organism>
<evidence type="ECO:0000313" key="3">
    <source>
        <dbReference type="EMBL" id="QLL95788.1"/>
    </source>
</evidence>
<gene>
    <name evidence="3" type="ORF">HRJ33_00780</name>
</gene>
<proteinExistence type="predicted"/>
<sequence length="180" mass="20558">MESKAIFEAAQVGDFKLLKDLYSGSINQVNKEQLNLLSVVLTNSDKIDDRIKIINFLLDRGIDINYQDRDGRTALHNFFQFKANWRPNVDYAVNVIASLIEAGININAIDKYGSVALIYSLTVLKLTTQDAYPIYELLLKHNADYTLKNDAGKSALDYAKELSWRNDFLNILEKYKNESK</sequence>
<keyword evidence="2" id="KW-0040">ANK repeat</keyword>
<protein>
    <submittedName>
        <fullName evidence="3">Ankyrin repeat domain-containing protein</fullName>
    </submittedName>
</protein>
<dbReference type="PANTHER" id="PTHR24180">
    <property type="entry name" value="CYCLIN-DEPENDENT KINASE INHIBITOR 2C-RELATED"/>
    <property type="match status" value="1"/>
</dbReference>